<accession>A0A6P1WAP0</accession>
<evidence type="ECO:0000313" key="1">
    <source>
        <dbReference type="EMBL" id="QHW01128.1"/>
    </source>
</evidence>
<gene>
    <name evidence="1" type="ORF">GJR95_01235</name>
</gene>
<dbReference type="AlphaFoldDB" id="A0A6P1WAP0"/>
<name>A0A6P1WAP0_9BACT</name>
<dbReference type="EMBL" id="CP045997">
    <property type="protein sequence ID" value="QHW01128.1"/>
    <property type="molecule type" value="Genomic_DNA"/>
</dbReference>
<protein>
    <submittedName>
        <fullName evidence="1">Uncharacterized protein</fullName>
    </submittedName>
</protein>
<dbReference type="KEGG" id="senf:GJR95_01235"/>
<keyword evidence="2" id="KW-1185">Reference proteome</keyword>
<dbReference type="Proteomes" id="UP000464577">
    <property type="component" value="Chromosome"/>
</dbReference>
<sequence>MRLNELGRAYTVDEVKQRLEKTESVSLADHIRDFVKRLDERGEKGTADNHRYKL</sequence>
<evidence type="ECO:0000313" key="2">
    <source>
        <dbReference type="Proteomes" id="UP000464577"/>
    </source>
</evidence>
<reference evidence="1 2" key="1">
    <citation type="submission" date="2019-11" db="EMBL/GenBank/DDBJ databases">
        <title>Spirosoma endbachense sp. nov., isolated from a natural salt meadow.</title>
        <authorList>
            <person name="Rojas J."/>
            <person name="Ambika Manirajan B."/>
            <person name="Ratering S."/>
            <person name="Suarez C."/>
            <person name="Geissler-Plaum R."/>
            <person name="Schnell S."/>
        </authorList>
    </citation>
    <scope>NUCLEOTIDE SEQUENCE [LARGE SCALE GENOMIC DNA]</scope>
    <source>
        <strain evidence="1 2">I-24</strain>
    </source>
</reference>
<proteinExistence type="predicted"/>
<organism evidence="1 2">
    <name type="scientific">Spirosoma endbachense</name>
    <dbReference type="NCBI Taxonomy" id="2666025"/>
    <lineage>
        <taxon>Bacteria</taxon>
        <taxon>Pseudomonadati</taxon>
        <taxon>Bacteroidota</taxon>
        <taxon>Cytophagia</taxon>
        <taxon>Cytophagales</taxon>
        <taxon>Cytophagaceae</taxon>
        <taxon>Spirosoma</taxon>
    </lineage>
</organism>